<accession>A0A0B0NFY8</accession>
<evidence type="ECO:0000313" key="1">
    <source>
        <dbReference type="EMBL" id="KHG13473.1"/>
    </source>
</evidence>
<protein>
    <submittedName>
        <fullName evidence="1">Quinone oxidoreductase</fullName>
    </submittedName>
</protein>
<proteinExistence type="predicted"/>
<dbReference type="Proteomes" id="UP000032142">
    <property type="component" value="Unassembled WGS sequence"/>
</dbReference>
<keyword evidence="2" id="KW-1185">Reference proteome</keyword>
<sequence>MYCQSRVIRSDTQDKISSQLDFIGGILVFQSIDSFAIRLRKCLGSSTNISCLSILQSGYAIPLNIS</sequence>
<organism evidence="1 2">
    <name type="scientific">Gossypium arboreum</name>
    <name type="common">Tree cotton</name>
    <name type="synonym">Gossypium nanking</name>
    <dbReference type="NCBI Taxonomy" id="29729"/>
    <lineage>
        <taxon>Eukaryota</taxon>
        <taxon>Viridiplantae</taxon>
        <taxon>Streptophyta</taxon>
        <taxon>Embryophyta</taxon>
        <taxon>Tracheophyta</taxon>
        <taxon>Spermatophyta</taxon>
        <taxon>Magnoliopsida</taxon>
        <taxon>eudicotyledons</taxon>
        <taxon>Gunneridae</taxon>
        <taxon>Pentapetalae</taxon>
        <taxon>rosids</taxon>
        <taxon>malvids</taxon>
        <taxon>Malvales</taxon>
        <taxon>Malvaceae</taxon>
        <taxon>Malvoideae</taxon>
        <taxon>Gossypium</taxon>
    </lineage>
</organism>
<dbReference type="EMBL" id="KN399690">
    <property type="protein sequence ID" value="KHG13473.1"/>
    <property type="molecule type" value="Genomic_DNA"/>
</dbReference>
<gene>
    <name evidence="1" type="ORF">F383_16766</name>
</gene>
<evidence type="ECO:0000313" key="2">
    <source>
        <dbReference type="Proteomes" id="UP000032142"/>
    </source>
</evidence>
<reference evidence="2" key="1">
    <citation type="submission" date="2014-09" db="EMBL/GenBank/DDBJ databases">
        <authorList>
            <person name="Mudge J."/>
            <person name="Ramaraj T."/>
            <person name="Lindquist I.E."/>
            <person name="Bharti A.K."/>
            <person name="Sundararajan A."/>
            <person name="Cameron C.T."/>
            <person name="Woodward J.E."/>
            <person name="May G.D."/>
            <person name="Brubaker C."/>
            <person name="Broadhvest J."/>
            <person name="Wilkins T.A."/>
        </authorList>
    </citation>
    <scope>NUCLEOTIDE SEQUENCE</scope>
    <source>
        <strain evidence="2">cv. AKA8401</strain>
    </source>
</reference>
<name>A0A0B0NFY8_GOSAR</name>
<dbReference type="AlphaFoldDB" id="A0A0B0NFY8"/>